<accession>A0A9Y2IN89</accession>
<organism evidence="1 2">
    <name type="scientific">Amycolatopsis carbonis</name>
    <dbReference type="NCBI Taxonomy" id="715471"/>
    <lineage>
        <taxon>Bacteria</taxon>
        <taxon>Bacillati</taxon>
        <taxon>Actinomycetota</taxon>
        <taxon>Actinomycetes</taxon>
        <taxon>Pseudonocardiales</taxon>
        <taxon>Pseudonocardiaceae</taxon>
        <taxon>Amycolatopsis</taxon>
    </lineage>
</organism>
<dbReference type="SUPFAM" id="SSF47413">
    <property type="entry name" value="lambda repressor-like DNA-binding domains"/>
    <property type="match status" value="1"/>
</dbReference>
<keyword evidence="2" id="KW-1185">Reference proteome</keyword>
<dbReference type="KEGG" id="acab:QRX50_15910"/>
<dbReference type="InterPro" id="IPR010982">
    <property type="entry name" value="Lambda_DNA-bd_dom_sf"/>
</dbReference>
<dbReference type="AlphaFoldDB" id="A0A9Y2IN89"/>
<protein>
    <submittedName>
        <fullName evidence="1">Uncharacterized protein</fullName>
    </submittedName>
</protein>
<proteinExistence type="predicted"/>
<dbReference type="Proteomes" id="UP001236014">
    <property type="component" value="Chromosome"/>
</dbReference>
<dbReference type="RefSeq" id="WP_285972708.1">
    <property type="nucleotide sequence ID" value="NZ_CP127294.1"/>
</dbReference>
<name>A0A9Y2IN89_9PSEU</name>
<dbReference type="InterPro" id="IPR001387">
    <property type="entry name" value="Cro/C1-type_HTH"/>
</dbReference>
<dbReference type="EMBL" id="CP127294">
    <property type="protein sequence ID" value="WIX82131.1"/>
    <property type="molecule type" value="Genomic_DNA"/>
</dbReference>
<dbReference type="GO" id="GO:0003677">
    <property type="term" value="F:DNA binding"/>
    <property type="evidence" value="ECO:0007669"/>
    <property type="project" value="InterPro"/>
</dbReference>
<evidence type="ECO:0000313" key="2">
    <source>
        <dbReference type="Proteomes" id="UP001236014"/>
    </source>
</evidence>
<dbReference type="CDD" id="cd00093">
    <property type="entry name" value="HTH_XRE"/>
    <property type="match status" value="1"/>
</dbReference>
<sequence>MDSLTEQIEVARTRLEEIRYSRGWTLSNIQEMTGLPNRVTAARWWFRAPHSKGLHRLAGYAHELGYGIRLLIVEDDPAERPLPWRERMPHTDFTTLDPDADAMAEPRRLQEKLRRARLATGRSRTDLAEALDTSPLHIWCLEYSPTVHDLALCEFLMYARFLGYTIRLDLVPDNEKGSSPDESGKEPFSLSV</sequence>
<gene>
    <name evidence="1" type="ORF">QRX50_15910</name>
</gene>
<reference evidence="1 2" key="1">
    <citation type="submission" date="2023-06" db="EMBL/GenBank/DDBJ databases">
        <authorList>
            <person name="Oyuntsetseg B."/>
            <person name="Kim S.B."/>
        </authorList>
    </citation>
    <scope>NUCLEOTIDE SEQUENCE [LARGE SCALE GENOMIC DNA]</scope>
    <source>
        <strain evidence="1 2">2-15</strain>
    </source>
</reference>
<evidence type="ECO:0000313" key="1">
    <source>
        <dbReference type="EMBL" id="WIX82131.1"/>
    </source>
</evidence>